<accession>A0A396JV48</accession>
<dbReference type="Gene3D" id="1.20.1280.50">
    <property type="match status" value="1"/>
</dbReference>
<dbReference type="InterPro" id="IPR036047">
    <property type="entry name" value="F-box-like_dom_sf"/>
</dbReference>
<gene>
    <name evidence="2" type="ORF">MtrunA17_Chr1g0167251</name>
</gene>
<sequence length="79" mass="9303">MSRRWKLSVPEDRISVLPDSLLYRILSFLPTKDAAATTILSKRWKPLWLSQLIFKFDNQSFPNALTIHNFVDSCHRQSR</sequence>
<dbReference type="InterPro" id="IPR055294">
    <property type="entry name" value="FBL60-like"/>
</dbReference>
<dbReference type="SUPFAM" id="SSF81383">
    <property type="entry name" value="F-box domain"/>
    <property type="match status" value="1"/>
</dbReference>
<comment type="caution">
    <text evidence="2">The sequence shown here is derived from an EMBL/GenBank/DDBJ whole genome shotgun (WGS) entry which is preliminary data.</text>
</comment>
<evidence type="ECO:0000313" key="3">
    <source>
        <dbReference type="Proteomes" id="UP000265566"/>
    </source>
</evidence>
<evidence type="ECO:0000259" key="1">
    <source>
        <dbReference type="PROSITE" id="PS50181"/>
    </source>
</evidence>
<dbReference type="PROSITE" id="PS50181">
    <property type="entry name" value="FBOX"/>
    <property type="match status" value="1"/>
</dbReference>
<dbReference type="InterPro" id="IPR001810">
    <property type="entry name" value="F-box_dom"/>
</dbReference>
<evidence type="ECO:0000313" key="2">
    <source>
        <dbReference type="EMBL" id="RHN78557.1"/>
    </source>
</evidence>
<proteinExistence type="predicted"/>
<name>A0A396JV48_MEDTR</name>
<reference evidence="3" key="1">
    <citation type="journal article" date="2018" name="Nat. Plants">
        <title>Whole-genome landscape of Medicago truncatula symbiotic genes.</title>
        <authorList>
            <person name="Pecrix Y."/>
            <person name="Staton S.E."/>
            <person name="Sallet E."/>
            <person name="Lelandais-Briere C."/>
            <person name="Moreau S."/>
            <person name="Carrere S."/>
            <person name="Blein T."/>
            <person name="Jardinaud M.F."/>
            <person name="Latrasse D."/>
            <person name="Zouine M."/>
            <person name="Zahm M."/>
            <person name="Kreplak J."/>
            <person name="Mayjonade B."/>
            <person name="Satge C."/>
            <person name="Perez M."/>
            <person name="Cauet S."/>
            <person name="Marande W."/>
            <person name="Chantry-Darmon C."/>
            <person name="Lopez-Roques C."/>
            <person name="Bouchez O."/>
            <person name="Berard A."/>
            <person name="Debelle F."/>
            <person name="Munos S."/>
            <person name="Bendahmane A."/>
            <person name="Berges H."/>
            <person name="Niebel A."/>
            <person name="Buitink J."/>
            <person name="Frugier F."/>
            <person name="Benhamed M."/>
            <person name="Crespi M."/>
            <person name="Gouzy J."/>
            <person name="Gamas P."/>
        </authorList>
    </citation>
    <scope>NUCLEOTIDE SEQUENCE [LARGE SCALE GENOMIC DNA]</scope>
    <source>
        <strain evidence="3">cv. Jemalong A17</strain>
    </source>
</reference>
<dbReference type="PANTHER" id="PTHR31293:SF16">
    <property type="entry name" value="RNI-LIKE SUPERFAMILY PROTEIN"/>
    <property type="match status" value="1"/>
</dbReference>
<dbReference type="InterPro" id="IPR053781">
    <property type="entry name" value="F-box_AtFBL13-like"/>
</dbReference>
<dbReference type="Pfam" id="PF00646">
    <property type="entry name" value="F-box"/>
    <property type="match status" value="1"/>
</dbReference>
<dbReference type="Gramene" id="rna2175">
    <property type="protein sequence ID" value="RHN78557.1"/>
    <property type="gene ID" value="gene2175"/>
</dbReference>
<dbReference type="EMBL" id="PSQE01000001">
    <property type="protein sequence ID" value="RHN78557.1"/>
    <property type="molecule type" value="Genomic_DNA"/>
</dbReference>
<dbReference type="CDD" id="cd22160">
    <property type="entry name" value="F-box_AtFBL13-like"/>
    <property type="match status" value="1"/>
</dbReference>
<dbReference type="SMART" id="SM00256">
    <property type="entry name" value="FBOX"/>
    <property type="match status" value="1"/>
</dbReference>
<feature type="domain" description="F-box" evidence="1">
    <location>
        <begin position="11"/>
        <end position="64"/>
    </location>
</feature>
<protein>
    <submittedName>
        <fullName evidence="2">Putative F-box domain-containing protein</fullName>
    </submittedName>
</protein>
<dbReference type="PANTHER" id="PTHR31293">
    <property type="entry name" value="RNI-LIKE SUPERFAMILY PROTEIN"/>
    <property type="match status" value="1"/>
</dbReference>
<dbReference type="AlphaFoldDB" id="A0A396JV48"/>
<organism evidence="2 3">
    <name type="scientific">Medicago truncatula</name>
    <name type="common">Barrel medic</name>
    <name type="synonym">Medicago tribuloides</name>
    <dbReference type="NCBI Taxonomy" id="3880"/>
    <lineage>
        <taxon>Eukaryota</taxon>
        <taxon>Viridiplantae</taxon>
        <taxon>Streptophyta</taxon>
        <taxon>Embryophyta</taxon>
        <taxon>Tracheophyta</taxon>
        <taxon>Spermatophyta</taxon>
        <taxon>Magnoliopsida</taxon>
        <taxon>eudicotyledons</taxon>
        <taxon>Gunneridae</taxon>
        <taxon>Pentapetalae</taxon>
        <taxon>rosids</taxon>
        <taxon>fabids</taxon>
        <taxon>Fabales</taxon>
        <taxon>Fabaceae</taxon>
        <taxon>Papilionoideae</taxon>
        <taxon>50 kb inversion clade</taxon>
        <taxon>NPAAA clade</taxon>
        <taxon>Hologalegina</taxon>
        <taxon>IRL clade</taxon>
        <taxon>Trifolieae</taxon>
        <taxon>Medicago</taxon>
    </lineage>
</organism>
<dbReference type="Proteomes" id="UP000265566">
    <property type="component" value="Chromosome 1"/>
</dbReference>